<dbReference type="AlphaFoldDB" id="A0A0A8ZXN1"/>
<reference evidence="2" key="2">
    <citation type="journal article" date="2015" name="Data Brief">
        <title>Shoot transcriptome of the giant reed, Arundo donax.</title>
        <authorList>
            <person name="Barrero R.A."/>
            <person name="Guerrero F.D."/>
            <person name="Moolhuijzen P."/>
            <person name="Goolsby J.A."/>
            <person name="Tidwell J."/>
            <person name="Bellgard S.E."/>
            <person name="Bellgard M.I."/>
        </authorList>
    </citation>
    <scope>NUCLEOTIDE SEQUENCE</scope>
    <source>
        <tissue evidence="2">Shoot tissue taken approximately 20 cm above the soil surface</tissue>
    </source>
</reference>
<reference evidence="2" key="1">
    <citation type="submission" date="2014-09" db="EMBL/GenBank/DDBJ databases">
        <authorList>
            <person name="Magalhaes I.L.F."/>
            <person name="Oliveira U."/>
            <person name="Santos F.R."/>
            <person name="Vidigal T.H.D.A."/>
            <person name="Brescovit A.D."/>
            <person name="Santos A.J."/>
        </authorList>
    </citation>
    <scope>NUCLEOTIDE SEQUENCE</scope>
    <source>
        <tissue evidence="2">Shoot tissue taken approximately 20 cm above the soil surface</tissue>
    </source>
</reference>
<protein>
    <submittedName>
        <fullName evidence="2">Uncharacterized protein</fullName>
    </submittedName>
</protein>
<proteinExistence type="predicted"/>
<organism evidence="2">
    <name type="scientific">Arundo donax</name>
    <name type="common">Giant reed</name>
    <name type="synonym">Donax arundinaceus</name>
    <dbReference type="NCBI Taxonomy" id="35708"/>
    <lineage>
        <taxon>Eukaryota</taxon>
        <taxon>Viridiplantae</taxon>
        <taxon>Streptophyta</taxon>
        <taxon>Embryophyta</taxon>
        <taxon>Tracheophyta</taxon>
        <taxon>Spermatophyta</taxon>
        <taxon>Magnoliopsida</taxon>
        <taxon>Liliopsida</taxon>
        <taxon>Poales</taxon>
        <taxon>Poaceae</taxon>
        <taxon>PACMAD clade</taxon>
        <taxon>Arundinoideae</taxon>
        <taxon>Arundineae</taxon>
        <taxon>Arundo</taxon>
    </lineage>
</organism>
<keyword evidence="1" id="KW-0472">Membrane</keyword>
<feature type="transmembrane region" description="Helical" evidence="1">
    <location>
        <begin position="20"/>
        <end position="39"/>
    </location>
</feature>
<evidence type="ECO:0000256" key="1">
    <source>
        <dbReference type="SAM" id="Phobius"/>
    </source>
</evidence>
<keyword evidence="1" id="KW-0812">Transmembrane</keyword>
<accession>A0A0A8ZXN1</accession>
<evidence type="ECO:0000313" key="2">
    <source>
        <dbReference type="EMBL" id="JAD43581.1"/>
    </source>
</evidence>
<sequence>MHDEVCVLLCLQELLPSIPFFFLVLVCSHLNFPLIIIFLKNVNDVLQLFTSF</sequence>
<name>A0A0A8ZXN1_ARUDO</name>
<keyword evidence="1" id="KW-1133">Transmembrane helix</keyword>
<dbReference type="EMBL" id="GBRH01254314">
    <property type="protein sequence ID" value="JAD43581.1"/>
    <property type="molecule type" value="Transcribed_RNA"/>
</dbReference>